<dbReference type="InterPro" id="IPR011527">
    <property type="entry name" value="ABC1_TM_dom"/>
</dbReference>
<dbReference type="SUPFAM" id="SSF52540">
    <property type="entry name" value="P-loop containing nucleoside triphosphate hydrolases"/>
    <property type="match status" value="1"/>
</dbReference>
<evidence type="ECO:0000256" key="4">
    <source>
        <dbReference type="ARBA" id="ARBA00022840"/>
    </source>
</evidence>
<evidence type="ECO:0000259" key="9">
    <source>
        <dbReference type="PROSITE" id="PS50929"/>
    </source>
</evidence>
<keyword evidence="6 7" id="KW-0472">Membrane</keyword>
<name>A0A930E550_9FIRM</name>
<keyword evidence="3" id="KW-0547">Nucleotide-binding</keyword>
<evidence type="ECO:0000256" key="7">
    <source>
        <dbReference type="SAM" id="Phobius"/>
    </source>
</evidence>
<dbReference type="PROSITE" id="PS50893">
    <property type="entry name" value="ABC_TRANSPORTER_2"/>
    <property type="match status" value="1"/>
</dbReference>
<protein>
    <submittedName>
        <fullName evidence="10">ABC transporter ATP-binding protein</fullName>
    </submittedName>
</protein>
<evidence type="ECO:0000256" key="1">
    <source>
        <dbReference type="ARBA" id="ARBA00004651"/>
    </source>
</evidence>
<evidence type="ECO:0000256" key="3">
    <source>
        <dbReference type="ARBA" id="ARBA00022741"/>
    </source>
</evidence>
<dbReference type="InterPro" id="IPR039421">
    <property type="entry name" value="Type_1_exporter"/>
</dbReference>
<dbReference type="Gene3D" id="3.40.50.300">
    <property type="entry name" value="P-loop containing nucleotide triphosphate hydrolases"/>
    <property type="match status" value="1"/>
</dbReference>
<dbReference type="GO" id="GO:0015421">
    <property type="term" value="F:ABC-type oligopeptide transporter activity"/>
    <property type="evidence" value="ECO:0007669"/>
    <property type="project" value="TreeGrafter"/>
</dbReference>
<feature type="transmembrane region" description="Helical" evidence="7">
    <location>
        <begin position="20"/>
        <end position="42"/>
    </location>
</feature>
<dbReference type="Gene3D" id="1.20.1560.10">
    <property type="entry name" value="ABC transporter type 1, transmembrane domain"/>
    <property type="match status" value="1"/>
</dbReference>
<dbReference type="PANTHER" id="PTHR43394:SF1">
    <property type="entry name" value="ATP-BINDING CASSETTE SUB-FAMILY B MEMBER 10, MITOCHONDRIAL"/>
    <property type="match status" value="1"/>
</dbReference>
<keyword evidence="2 7" id="KW-0812">Transmembrane</keyword>
<accession>A0A930E550</accession>
<keyword evidence="4 10" id="KW-0067">ATP-binding</keyword>
<dbReference type="InterPro" id="IPR003593">
    <property type="entry name" value="AAA+_ATPase"/>
</dbReference>
<dbReference type="AlphaFoldDB" id="A0A930E550"/>
<evidence type="ECO:0000313" key="10">
    <source>
        <dbReference type="EMBL" id="MBF1307276.1"/>
    </source>
</evidence>
<organism evidence="10 11">
    <name type="scientific">Parvimonas micra</name>
    <dbReference type="NCBI Taxonomy" id="33033"/>
    <lineage>
        <taxon>Bacteria</taxon>
        <taxon>Bacillati</taxon>
        <taxon>Bacillota</taxon>
        <taxon>Tissierellia</taxon>
        <taxon>Tissierellales</taxon>
        <taxon>Peptoniphilaceae</taxon>
        <taxon>Parvimonas</taxon>
    </lineage>
</organism>
<comment type="subcellular location">
    <subcellularLocation>
        <location evidence="1">Cell membrane</location>
        <topology evidence="1">Multi-pass membrane protein</topology>
    </subcellularLocation>
</comment>
<dbReference type="Pfam" id="PF00005">
    <property type="entry name" value="ABC_tran"/>
    <property type="match status" value="1"/>
</dbReference>
<dbReference type="PANTHER" id="PTHR43394">
    <property type="entry name" value="ATP-DEPENDENT PERMEASE MDL1, MITOCHONDRIAL"/>
    <property type="match status" value="1"/>
</dbReference>
<dbReference type="PROSITE" id="PS50929">
    <property type="entry name" value="ABC_TM1F"/>
    <property type="match status" value="1"/>
</dbReference>
<feature type="domain" description="ABC transporter" evidence="8">
    <location>
        <begin position="340"/>
        <end position="562"/>
    </location>
</feature>
<dbReference type="SMART" id="SM00382">
    <property type="entry name" value="AAA"/>
    <property type="match status" value="1"/>
</dbReference>
<feature type="transmembrane region" description="Helical" evidence="7">
    <location>
        <begin position="161"/>
        <end position="180"/>
    </location>
</feature>
<dbReference type="InterPro" id="IPR027417">
    <property type="entry name" value="P-loop_NTPase"/>
</dbReference>
<feature type="transmembrane region" description="Helical" evidence="7">
    <location>
        <begin position="62"/>
        <end position="85"/>
    </location>
</feature>
<dbReference type="InterPro" id="IPR036640">
    <property type="entry name" value="ABC1_TM_sf"/>
</dbReference>
<sequence>MNKFFKNLKTIFELLFKKSFFWSFTMIVTYLIQVAVSFLYVYSIDNFFQSIYKNYSIDNGKILYPFLFFAVVVLLKHITDGINVFTINSFNKKIMSETKLTIIDKMNRFKYNNFEDVDKLNFIDSVKNVRMDSILIFYLSMFFYYIPYSIFLIFYLYNINYFVGITSIFLLLPILFSKIFQIKYSSHFEKNIVNVRRKSQMFMNYFFEIDTLRDIKSFCSEEYFIDLYKSYNEDYIDKKYKFQKKTLNMEIVFKGLVSVIFAVLLYILVKLTLLKYINAATFSSSLVIISELVSSSVSLIIYDSVLLLENYAPFKNYFKFYNDEVDFDYISNNTEDSEIISFSDVFFKYKNSDEEVIKNMSFCVNKGEKVAIIGKNGSGKSSLLKLLLGMYEETSGDIQMIKNNSVVFQDYCRYKLNLKENIIISDTKSDFDSNRFDDAFEITELSKKFEDIDVELSKEFSGVSPSGGTWNNISIARCIYKDADIYFMDEPMANFDSIKEKEIFDKLIKYFDDKTVIFITHNLGIVKKFDKIILIDSGEIKAIGNHKFLFENCDLYKSLFETQKNMYK</sequence>
<dbReference type="GO" id="GO:0005886">
    <property type="term" value="C:plasma membrane"/>
    <property type="evidence" value="ECO:0007669"/>
    <property type="project" value="UniProtKB-SubCell"/>
</dbReference>
<dbReference type="GO" id="GO:0016887">
    <property type="term" value="F:ATP hydrolysis activity"/>
    <property type="evidence" value="ECO:0007669"/>
    <property type="project" value="InterPro"/>
</dbReference>
<gene>
    <name evidence="10" type="ORF">HXM94_05820</name>
</gene>
<reference evidence="10" key="1">
    <citation type="submission" date="2020-04" db="EMBL/GenBank/DDBJ databases">
        <title>Deep metagenomics examines the oral microbiome during advanced dental caries in children, revealing novel taxa and co-occurrences with host molecules.</title>
        <authorList>
            <person name="Baker J.L."/>
            <person name="Morton J.T."/>
            <person name="Dinis M."/>
            <person name="Alvarez R."/>
            <person name="Tran N.C."/>
            <person name="Knight R."/>
            <person name="Edlund A."/>
        </authorList>
    </citation>
    <scope>NUCLEOTIDE SEQUENCE</scope>
    <source>
        <strain evidence="10">JCVI_23_bin.11</strain>
    </source>
</reference>
<dbReference type="Proteomes" id="UP000758611">
    <property type="component" value="Unassembled WGS sequence"/>
</dbReference>
<dbReference type="EMBL" id="JABZRE010000021">
    <property type="protein sequence ID" value="MBF1307276.1"/>
    <property type="molecule type" value="Genomic_DNA"/>
</dbReference>
<feature type="transmembrane region" description="Helical" evidence="7">
    <location>
        <begin position="251"/>
        <end position="269"/>
    </location>
</feature>
<keyword evidence="5 7" id="KW-1133">Transmembrane helix</keyword>
<dbReference type="RefSeq" id="WP_278478062.1">
    <property type="nucleotide sequence ID" value="NZ_CAUUFC010000001.1"/>
</dbReference>
<proteinExistence type="predicted"/>
<evidence type="ECO:0000313" key="11">
    <source>
        <dbReference type="Proteomes" id="UP000758611"/>
    </source>
</evidence>
<dbReference type="InterPro" id="IPR003439">
    <property type="entry name" value="ABC_transporter-like_ATP-bd"/>
</dbReference>
<evidence type="ECO:0000256" key="6">
    <source>
        <dbReference type="ARBA" id="ARBA00023136"/>
    </source>
</evidence>
<feature type="domain" description="ABC transmembrane type-1" evidence="9">
    <location>
        <begin position="24"/>
        <end position="300"/>
    </location>
</feature>
<evidence type="ECO:0000256" key="2">
    <source>
        <dbReference type="ARBA" id="ARBA00022692"/>
    </source>
</evidence>
<comment type="caution">
    <text evidence="10">The sequence shown here is derived from an EMBL/GenBank/DDBJ whole genome shotgun (WGS) entry which is preliminary data.</text>
</comment>
<evidence type="ECO:0000256" key="5">
    <source>
        <dbReference type="ARBA" id="ARBA00022989"/>
    </source>
</evidence>
<dbReference type="GO" id="GO:0005524">
    <property type="term" value="F:ATP binding"/>
    <property type="evidence" value="ECO:0007669"/>
    <property type="project" value="UniProtKB-KW"/>
</dbReference>
<dbReference type="SUPFAM" id="SSF90123">
    <property type="entry name" value="ABC transporter transmembrane region"/>
    <property type="match status" value="1"/>
</dbReference>
<feature type="transmembrane region" description="Helical" evidence="7">
    <location>
        <begin position="135"/>
        <end position="155"/>
    </location>
</feature>
<evidence type="ECO:0000259" key="8">
    <source>
        <dbReference type="PROSITE" id="PS50893"/>
    </source>
</evidence>